<dbReference type="RefSeq" id="WP_156301945.1">
    <property type="nucleotide sequence ID" value="NZ_AZFJ01000004.1"/>
</dbReference>
<feature type="transmembrane region" description="Helical" evidence="1">
    <location>
        <begin position="32"/>
        <end position="53"/>
    </location>
</feature>
<dbReference type="EMBL" id="AZFJ01000004">
    <property type="protein sequence ID" value="KRL88257.1"/>
    <property type="molecule type" value="Genomic_DNA"/>
</dbReference>
<protein>
    <submittedName>
        <fullName evidence="2">Uncharacterized protein</fullName>
    </submittedName>
</protein>
<dbReference type="OrthoDB" id="9951364at2"/>
<feature type="transmembrane region" description="Helical" evidence="1">
    <location>
        <begin position="6"/>
        <end position="25"/>
    </location>
</feature>
<dbReference type="Proteomes" id="UP000051922">
    <property type="component" value="Unassembled WGS sequence"/>
</dbReference>
<dbReference type="PATRIC" id="fig|1423783.4.peg.2483"/>
<name>A0A0R1U4S9_9LACO</name>
<proteinExistence type="predicted"/>
<gene>
    <name evidence="2" type="ORF">FC50_GL002411</name>
</gene>
<keyword evidence="1" id="KW-0812">Transmembrane</keyword>
<reference evidence="2 3" key="1">
    <citation type="journal article" date="2015" name="Genome Announc.">
        <title>Expanding the biotechnology potential of lactobacilli through comparative genomics of 213 strains and associated genera.</title>
        <authorList>
            <person name="Sun Z."/>
            <person name="Harris H.M."/>
            <person name="McCann A."/>
            <person name="Guo C."/>
            <person name="Argimon S."/>
            <person name="Zhang W."/>
            <person name="Yang X."/>
            <person name="Jeffery I.B."/>
            <person name="Cooney J.C."/>
            <person name="Kagawa T.F."/>
            <person name="Liu W."/>
            <person name="Song Y."/>
            <person name="Salvetti E."/>
            <person name="Wrobel A."/>
            <person name="Rasinkangas P."/>
            <person name="Parkhill J."/>
            <person name="Rea M.C."/>
            <person name="O'Sullivan O."/>
            <person name="Ritari J."/>
            <person name="Douillard F.P."/>
            <person name="Paul Ross R."/>
            <person name="Yang R."/>
            <person name="Briner A.E."/>
            <person name="Felis G.E."/>
            <person name="de Vos W.M."/>
            <person name="Barrangou R."/>
            <person name="Klaenhammer T.R."/>
            <person name="Caufield P.W."/>
            <person name="Cui Y."/>
            <person name="Zhang H."/>
            <person name="O'Toole P.W."/>
        </authorList>
    </citation>
    <scope>NUCLEOTIDE SEQUENCE [LARGE SCALE GENOMIC DNA]</scope>
    <source>
        <strain evidence="2 3">DSM 15945</strain>
    </source>
</reference>
<sequence>MWQALTGIFAVVFIVALVLTIVMIVKNRRNWASIMVTLATISFIAALVCAYLWGQA</sequence>
<accession>A0A0R1U4S9</accession>
<keyword evidence="3" id="KW-1185">Reference proteome</keyword>
<dbReference type="AlphaFoldDB" id="A0A0R1U4S9"/>
<keyword evidence="1" id="KW-0472">Membrane</keyword>
<evidence type="ECO:0000313" key="3">
    <source>
        <dbReference type="Proteomes" id="UP000051922"/>
    </source>
</evidence>
<organism evidence="2 3">
    <name type="scientific">Lacticaseibacillus pantheris DSM 15945 = JCM 12539 = NBRC 106106</name>
    <dbReference type="NCBI Taxonomy" id="1423783"/>
    <lineage>
        <taxon>Bacteria</taxon>
        <taxon>Bacillati</taxon>
        <taxon>Bacillota</taxon>
        <taxon>Bacilli</taxon>
        <taxon>Lactobacillales</taxon>
        <taxon>Lactobacillaceae</taxon>
        <taxon>Lacticaseibacillus</taxon>
    </lineage>
</organism>
<evidence type="ECO:0000256" key="1">
    <source>
        <dbReference type="SAM" id="Phobius"/>
    </source>
</evidence>
<evidence type="ECO:0000313" key="2">
    <source>
        <dbReference type="EMBL" id="KRL88257.1"/>
    </source>
</evidence>
<comment type="caution">
    <text evidence="2">The sequence shown here is derived from an EMBL/GenBank/DDBJ whole genome shotgun (WGS) entry which is preliminary data.</text>
</comment>
<keyword evidence="1" id="KW-1133">Transmembrane helix</keyword>